<evidence type="ECO:0000313" key="7">
    <source>
        <dbReference type="EMBL" id="KAF5369632.1"/>
    </source>
</evidence>
<dbReference type="EMBL" id="JAACJP010000055">
    <property type="protein sequence ID" value="KAF5369632.1"/>
    <property type="molecule type" value="Genomic_DNA"/>
</dbReference>
<evidence type="ECO:0000313" key="8">
    <source>
        <dbReference type="Proteomes" id="UP000565441"/>
    </source>
</evidence>
<keyword evidence="4" id="KW-0804">Transcription</keyword>
<dbReference type="CDD" id="cd12148">
    <property type="entry name" value="fungal_TF_MHR"/>
    <property type="match status" value="1"/>
</dbReference>
<feature type="region of interest" description="Disordered" evidence="6">
    <location>
        <begin position="35"/>
        <end position="58"/>
    </location>
</feature>
<dbReference type="InterPro" id="IPR050815">
    <property type="entry name" value="TF_fung"/>
</dbReference>
<evidence type="ECO:0000256" key="5">
    <source>
        <dbReference type="ARBA" id="ARBA00023242"/>
    </source>
</evidence>
<evidence type="ECO:0000256" key="3">
    <source>
        <dbReference type="ARBA" id="ARBA00023015"/>
    </source>
</evidence>
<proteinExistence type="predicted"/>
<evidence type="ECO:0000256" key="2">
    <source>
        <dbReference type="ARBA" id="ARBA00022723"/>
    </source>
</evidence>
<protein>
    <recommendedName>
        <fullName evidence="9">Transcription factor domain-containing protein</fullName>
    </recommendedName>
</protein>
<dbReference type="GO" id="GO:0046872">
    <property type="term" value="F:metal ion binding"/>
    <property type="evidence" value="ECO:0007669"/>
    <property type="project" value="UniProtKB-KW"/>
</dbReference>
<sequence length="483" mass="53313">MDRIRALEDPEHRPEIVLHHPYTLGGVASLPRSSSSVSSFSTTGSNNTPQPPLRGSLASNTGDVEILQEQPVNGRQAILDVFFNVADQTGFFLDLGRFNESMMLPHPLGDLTRPSPALGYTVYLWSSHLSSPSSNCEKVLLRNSLLFLTQDLSAPHPNRVLHSIQAEILLSYYYLKNGKLIEGKHRADVALSLALAADLHRIRSPGLASSTESMIPPPADAVEEGERIDAFWAVLVLNNYWTAIQGSHSALQNGAVDTPWPMASVQHEHHLLPMESRATLRDFLDGTSVAGYSEKALHAKAAVLFERATSIHDSDRRSILQSGAFVHLDSLIDTFQNSLPLVDRIEAIHSSRDRNVLTQMLSHAAMIRLHHPFAQQLAHSYQKTLYAAQAIASLTPHVASDPQHLHIDPIIGVIWTAACEVMMPLVIAWGSSTSGNTDLTTSLNTILDHLHSFSERNPLFKSLTQRFEPYYTGVRFPSNEGYI</sequence>
<dbReference type="Proteomes" id="UP000565441">
    <property type="component" value="Unassembled WGS sequence"/>
</dbReference>
<dbReference type="PANTHER" id="PTHR47338">
    <property type="entry name" value="ZN(II)2CYS6 TRANSCRIPTION FACTOR (EUROFUNG)-RELATED"/>
    <property type="match status" value="1"/>
</dbReference>
<dbReference type="GO" id="GO:0005634">
    <property type="term" value="C:nucleus"/>
    <property type="evidence" value="ECO:0007669"/>
    <property type="project" value="UniProtKB-SubCell"/>
</dbReference>
<feature type="compositionally biased region" description="Low complexity" evidence="6">
    <location>
        <begin position="35"/>
        <end position="45"/>
    </location>
</feature>
<name>A0A8H5GRF5_9AGAR</name>
<evidence type="ECO:0008006" key="9">
    <source>
        <dbReference type="Google" id="ProtNLM"/>
    </source>
</evidence>
<keyword evidence="8" id="KW-1185">Reference proteome</keyword>
<dbReference type="OrthoDB" id="2309723at2759"/>
<gene>
    <name evidence="7" type="ORF">D9615_010228</name>
</gene>
<reference evidence="7 8" key="1">
    <citation type="journal article" date="2020" name="ISME J.">
        <title>Uncovering the hidden diversity of litter-decomposition mechanisms in mushroom-forming fungi.</title>
        <authorList>
            <person name="Floudas D."/>
            <person name="Bentzer J."/>
            <person name="Ahren D."/>
            <person name="Johansson T."/>
            <person name="Persson P."/>
            <person name="Tunlid A."/>
        </authorList>
    </citation>
    <scope>NUCLEOTIDE SEQUENCE [LARGE SCALE GENOMIC DNA]</scope>
    <source>
        <strain evidence="7 8">CBS 661.87</strain>
    </source>
</reference>
<dbReference type="PANTHER" id="PTHR47338:SF29">
    <property type="entry name" value="ZN(2)-C6 FUNGAL-TYPE DOMAIN-CONTAINING PROTEIN"/>
    <property type="match status" value="1"/>
</dbReference>
<keyword evidence="3" id="KW-0805">Transcription regulation</keyword>
<keyword evidence="5" id="KW-0539">Nucleus</keyword>
<keyword evidence="2" id="KW-0479">Metal-binding</keyword>
<evidence type="ECO:0000256" key="1">
    <source>
        <dbReference type="ARBA" id="ARBA00004123"/>
    </source>
</evidence>
<organism evidence="7 8">
    <name type="scientific">Tricholomella constricta</name>
    <dbReference type="NCBI Taxonomy" id="117010"/>
    <lineage>
        <taxon>Eukaryota</taxon>
        <taxon>Fungi</taxon>
        <taxon>Dikarya</taxon>
        <taxon>Basidiomycota</taxon>
        <taxon>Agaricomycotina</taxon>
        <taxon>Agaricomycetes</taxon>
        <taxon>Agaricomycetidae</taxon>
        <taxon>Agaricales</taxon>
        <taxon>Tricholomatineae</taxon>
        <taxon>Lyophyllaceae</taxon>
        <taxon>Tricholomella</taxon>
    </lineage>
</organism>
<evidence type="ECO:0000256" key="6">
    <source>
        <dbReference type="SAM" id="MobiDB-lite"/>
    </source>
</evidence>
<comment type="caution">
    <text evidence="7">The sequence shown here is derived from an EMBL/GenBank/DDBJ whole genome shotgun (WGS) entry which is preliminary data.</text>
</comment>
<accession>A0A8H5GRF5</accession>
<evidence type="ECO:0000256" key="4">
    <source>
        <dbReference type="ARBA" id="ARBA00023163"/>
    </source>
</evidence>
<comment type="subcellular location">
    <subcellularLocation>
        <location evidence="1">Nucleus</location>
    </subcellularLocation>
</comment>
<dbReference type="AlphaFoldDB" id="A0A8H5GRF5"/>
<dbReference type="GO" id="GO:0000981">
    <property type="term" value="F:DNA-binding transcription factor activity, RNA polymerase II-specific"/>
    <property type="evidence" value="ECO:0007669"/>
    <property type="project" value="InterPro"/>
</dbReference>